<protein>
    <submittedName>
        <fullName evidence="1">Uncharacterized protein</fullName>
    </submittedName>
</protein>
<name>A0A6B3LEI0_VIBCL</name>
<proteinExistence type="predicted"/>
<dbReference type="RefSeq" id="WP_001105335.1">
    <property type="nucleotide sequence ID" value="NZ_JAAGVX010000006.1"/>
</dbReference>
<comment type="caution">
    <text evidence="1">The sequence shown here is derived from an EMBL/GenBank/DDBJ whole genome shotgun (WGS) entry which is preliminary data.</text>
</comment>
<reference evidence="1" key="1">
    <citation type="submission" date="2020-02" db="EMBL/GenBank/DDBJ databases">
        <title>Genome Announcements.</title>
        <authorList>
            <person name="Abdulabbas H.T."/>
            <person name="Bunyan I.A."/>
            <person name="Abdul-Lateef L.A."/>
        </authorList>
    </citation>
    <scope>NUCLEOTIDE SEQUENCE</scope>
    <source>
        <strain evidence="1">NAG1</strain>
    </source>
</reference>
<dbReference type="AlphaFoldDB" id="A0A6B3LEI0"/>
<dbReference type="EMBL" id="JAAGVX010000006">
    <property type="protein sequence ID" value="NEM94323.1"/>
    <property type="molecule type" value="Genomic_DNA"/>
</dbReference>
<organism evidence="1">
    <name type="scientific">Vibrio cholerae</name>
    <dbReference type="NCBI Taxonomy" id="666"/>
    <lineage>
        <taxon>Bacteria</taxon>
        <taxon>Pseudomonadati</taxon>
        <taxon>Pseudomonadota</taxon>
        <taxon>Gammaproteobacteria</taxon>
        <taxon>Vibrionales</taxon>
        <taxon>Vibrionaceae</taxon>
        <taxon>Vibrio</taxon>
    </lineage>
</organism>
<sequence length="260" mass="30124">MNYEFKFMLGISKVQSAFYIQHNSEVTQKPTIKLDIRRIFNLRGESSKKAPNFLTKLFNNNHRYTSFIDNIKIAFGQKNSLFSGNLEKDVLRADYSISLKDRTLINAQIKKSLNEYGMERQKEKIIRDLRSCLSKEQFNVLSSIACQNLITFILNYNSFIQHNKNIFISDSNIPDLSSAELAGKFISESQKFIINIDKKNNIRYECSFNTNNVDIDYIKELSSQLGLKNVIGINCKIVIIIDNDCNININDFILKKYKII</sequence>
<gene>
    <name evidence="1" type="ORF">G3T61_08950</name>
</gene>
<evidence type="ECO:0000313" key="1">
    <source>
        <dbReference type="EMBL" id="NEM94323.1"/>
    </source>
</evidence>
<accession>A0A6B3LEI0</accession>